<feature type="transmembrane region" description="Helical" evidence="1">
    <location>
        <begin position="87"/>
        <end position="107"/>
    </location>
</feature>
<reference evidence="2" key="1">
    <citation type="submission" date="2021-05" db="EMBL/GenBank/DDBJ databases">
        <authorList>
            <person name="Alioto T."/>
            <person name="Alioto T."/>
            <person name="Gomez Garrido J."/>
        </authorList>
    </citation>
    <scope>NUCLEOTIDE SEQUENCE</scope>
</reference>
<keyword evidence="1" id="KW-0812">Transmembrane</keyword>
<keyword evidence="1" id="KW-0472">Membrane</keyword>
<keyword evidence="1" id="KW-1133">Transmembrane helix</keyword>
<organism evidence="2">
    <name type="scientific">Culex pipiens</name>
    <name type="common">House mosquito</name>
    <dbReference type="NCBI Taxonomy" id="7175"/>
    <lineage>
        <taxon>Eukaryota</taxon>
        <taxon>Metazoa</taxon>
        <taxon>Ecdysozoa</taxon>
        <taxon>Arthropoda</taxon>
        <taxon>Hexapoda</taxon>
        <taxon>Insecta</taxon>
        <taxon>Pterygota</taxon>
        <taxon>Neoptera</taxon>
        <taxon>Endopterygota</taxon>
        <taxon>Diptera</taxon>
        <taxon>Nematocera</taxon>
        <taxon>Culicoidea</taxon>
        <taxon>Culicidae</taxon>
        <taxon>Culicinae</taxon>
        <taxon>Culicini</taxon>
        <taxon>Culex</taxon>
        <taxon>Culex</taxon>
    </lineage>
</organism>
<dbReference type="EMBL" id="HBUE01174973">
    <property type="protein sequence ID" value="CAG6517181.1"/>
    <property type="molecule type" value="Transcribed_RNA"/>
</dbReference>
<name>A0A8D8JBB7_CULPI</name>
<evidence type="ECO:0000313" key="2">
    <source>
        <dbReference type="EMBL" id="CAG6568708.1"/>
    </source>
</evidence>
<evidence type="ECO:0000256" key="1">
    <source>
        <dbReference type="SAM" id="Phobius"/>
    </source>
</evidence>
<dbReference type="EMBL" id="HBUE01280498">
    <property type="protein sequence ID" value="CAG6568708.1"/>
    <property type="molecule type" value="Transcribed_RNA"/>
</dbReference>
<dbReference type="EMBL" id="HBUE01174976">
    <property type="protein sequence ID" value="CAG6517187.1"/>
    <property type="molecule type" value="Transcribed_RNA"/>
</dbReference>
<proteinExistence type="predicted"/>
<dbReference type="AlphaFoldDB" id="A0A8D8JBB7"/>
<dbReference type="EMBL" id="HBUE01280499">
    <property type="protein sequence ID" value="CAG6568711.1"/>
    <property type="molecule type" value="Transcribed_RNA"/>
</dbReference>
<feature type="transmembrane region" description="Helical" evidence="1">
    <location>
        <begin position="113"/>
        <end position="135"/>
    </location>
</feature>
<sequence>MLLELGRPVNASLLVLPSCQSLTRALSRRVLSRPFCVLPHDVTSRGPFCGTSLQSTYTSSLATSQAKRATYTPHRFILSVFHLLRKFLRSGFFTSFFFLLCFVTAYYTSHERLMILNLACFKAFCSSSSSGFLLLP</sequence>
<accession>A0A8D8JBB7</accession>
<protein>
    <submittedName>
        <fullName evidence="2">(northern house mosquito) hypothetical protein</fullName>
    </submittedName>
</protein>
<dbReference type="EMBL" id="HBUE01280497">
    <property type="protein sequence ID" value="CAG6568705.1"/>
    <property type="molecule type" value="Transcribed_RNA"/>
</dbReference>
<dbReference type="EMBL" id="HBUE01174975">
    <property type="protein sequence ID" value="CAG6517184.1"/>
    <property type="molecule type" value="Transcribed_RNA"/>
</dbReference>